<dbReference type="Proteomes" id="UP000658690">
    <property type="component" value="Unassembled WGS sequence"/>
</dbReference>
<comment type="caution">
    <text evidence="3">The sequence shown here is derived from an EMBL/GenBank/DDBJ whole genome shotgun (WGS) entry which is preliminary data.</text>
</comment>
<keyword evidence="4" id="KW-1185">Reference proteome</keyword>
<dbReference type="EMBL" id="WHOC01000081">
    <property type="protein sequence ID" value="NOU87384.1"/>
    <property type="molecule type" value="Genomic_DNA"/>
</dbReference>
<name>A0ABX1Z4V3_9BACL</name>
<evidence type="ECO:0000259" key="2">
    <source>
        <dbReference type="Pfam" id="PF13796"/>
    </source>
</evidence>
<reference evidence="3 4" key="1">
    <citation type="submission" date="2019-10" db="EMBL/GenBank/DDBJ databases">
        <title>Description of Paenibacillus choica sp. nov.</title>
        <authorList>
            <person name="Carlier A."/>
            <person name="Qi S."/>
        </authorList>
    </citation>
    <scope>NUCLEOTIDE SEQUENCE [LARGE SCALE GENOMIC DNA]</scope>
    <source>
        <strain evidence="3 4">LMG 31460</strain>
    </source>
</reference>
<dbReference type="Pfam" id="PF13796">
    <property type="entry name" value="Sensor"/>
    <property type="match status" value="1"/>
</dbReference>
<keyword evidence="1" id="KW-0472">Membrane</keyword>
<sequence>MKKKIIGFIQNGYFLLFTFATGLFYFCFYLVTLTLGFGLSFTVAGIPLLTQVLRTTSTFIQFERIQTKIYTDITTPPYERKIRLEASFWEQAKEELQDPRNWIAICWLMLKFLIGLLCLLSAAMLYVTPLLFILAPLLLPFSDINVIGIPIDTFTKSLLVSVVGILMTFVSAWLANGLVRLIGGYTRQMIKMLNRSHDY</sequence>
<keyword evidence="1" id="KW-0812">Transmembrane</keyword>
<feature type="domain" description="Putative sensor" evidence="2">
    <location>
        <begin position="14"/>
        <end position="189"/>
    </location>
</feature>
<feature type="transmembrane region" description="Helical" evidence="1">
    <location>
        <begin position="12"/>
        <end position="31"/>
    </location>
</feature>
<organism evidence="3 4">
    <name type="scientific">Paenibacillus germinis</name>
    <dbReference type="NCBI Taxonomy" id="2654979"/>
    <lineage>
        <taxon>Bacteria</taxon>
        <taxon>Bacillati</taxon>
        <taxon>Bacillota</taxon>
        <taxon>Bacilli</taxon>
        <taxon>Bacillales</taxon>
        <taxon>Paenibacillaceae</taxon>
        <taxon>Paenibacillus</taxon>
    </lineage>
</organism>
<gene>
    <name evidence="3" type="ORF">GC102_16560</name>
</gene>
<dbReference type="InterPro" id="IPR025828">
    <property type="entry name" value="Put_sensor_dom"/>
</dbReference>
<feature type="transmembrane region" description="Helical" evidence="1">
    <location>
        <begin position="158"/>
        <end position="182"/>
    </location>
</feature>
<keyword evidence="1" id="KW-1133">Transmembrane helix</keyword>
<evidence type="ECO:0000313" key="4">
    <source>
        <dbReference type="Proteomes" id="UP000658690"/>
    </source>
</evidence>
<evidence type="ECO:0000313" key="3">
    <source>
        <dbReference type="EMBL" id="NOU87384.1"/>
    </source>
</evidence>
<dbReference type="RefSeq" id="WP_171690548.1">
    <property type="nucleotide sequence ID" value="NZ_WHOC01000081.1"/>
</dbReference>
<accession>A0ABX1Z4V3</accession>
<feature type="transmembrane region" description="Helical" evidence="1">
    <location>
        <begin position="112"/>
        <end position="138"/>
    </location>
</feature>
<protein>
    <submittedName>
        <fullName evidence="3">Luciferase</fullName>
    </submittedName>
</protein>
<evidence type="ECO:0000256" key="1">
    <source>
        <dbReference type="SAM" id="Phobius"/>
    </source>
</evidence>
<proteinExistence type="predicted"/>